<gene>
    <name evidence="2" type="ORF">C7381_10731</name>
</gene>
<reference evidence="2 3" key="1">
    <citation type="submission" date="2018-04" db="EMBL/GenBank/DDBJ databases">
        <title>Genomic Encyclopedia of Type Strains, Phase IV (KMG-IV): sequencing the most valuable type-strain genomes for metagenomic binning, comparative biology and taxonomic classification.</title>
        <authorList>
            <person name="Goeker M."/>
        </authorList>
    </citation>
    <scope>NUCLEOTIDE SEQUENCE [LARGE SCALE GENOMIC DNA]</scope>
    <source>
        <strain evidence="2 3">DSM 20705</strain>
    </source>
</reference>
<keyword evidence="3" id="KW-1185">Reference proteome</keyword>
<feature type="transmembrane region" description="Helical" evidence="1">
    <location>
        <begin position="82"/>
        <end position="103"/>
    </location>
</feature>
<protein>
    <submittedName>
        <fullName evidence="2">Uncharacterized protein</fullName>
    </submittedName>
</protein>
<feature type="transmembrane region" description="Helical" evidence="1">
    <location>
        <begin position="43"/>
        <end position="70"/>
    </location>
</feature>
<feature type="transmembrane region" description="Helical" evidence="1">
    <location>
        <begin position="109"/>
        <end position="130"/>
    </location>
</feature>
<dbReference type="AlphaFoldDB" id="A0A2U1E2B5"/>
<name>A0A2U1E2B5_9FIRM</name>
<keyword evidence="1" id="KW-0472">Membrane</keyword>
<feature type="transmembrane region" description="Helical" evidence="1">
    <location>
        <begin position="151"/>
        <end position="169"/>
    </location>
</feature>
<proteinExistence type="predicted"/>
<dbReference type="Proteomes" id="UP000245793">
    <property type="component" value="Unassembled WGS sequence"/>
</dbReference>
<evidence type="ECO:0000313" key="3">
    <source>
        <dbReference type="Proteomes" id="UP000245793"/>
    </source>
</evidence>
<dbReference type="EMBL" id="QEKV01000007">
    <property type="protein sequence ID" value="PVY94035.1"/>
    <property type="molecule type" value="Genomic_DNA"/>
</dbReference>
<keyword evidence="1" id="KW-1133">Transmembrane helix</keyword>
<accession>A0A2U1E2B5</accession>
<evidence type="ECO:0000256" key="1">
    <source>
        <dbReference type="SAM" id="Phobius"/>
    </source>
</evidence>
<comment type="caution">
    <text evidence="2">The sequence shown here is derived from an EMBL/GenBank/DDBJ whole genome shotgun (WGS) entry which is preliminary data.</text>
</comment>
<feature type="transmembrane region" description="Helical" evidence="1">
    <location>
        <begin position="12"/>
        <end position="31"/>
    </location>
</feature>
<sequence length="176" mass="19996">MKESVIKENIIVLFLGVFFSAILMILSNKFLNGMAVKFLGICAISYLMAFLVGKTVLLTYLLLSSAILIFLNGYKLESSIDYLPFVIEAFVGSYLISFIKNIFYNNELLSSFFAVIIGRISFFTTGFILYDVILKKGIFNEFLISHLSNEVVGMIFCVIFVPFICYSIKKNTIMWN</sequence>
<evidence type="ECO:0000313" key="2">
    <source>
        <dbReference type="EMBL" id="PVY94035.1"/>
    </source>
</evidence>
<dbReference type="RefSeq" id="WP_116480317.1">
    <property type="nucleotide sequence ID" value="NZ_QEKV01000007.1"/>
</dbReference>
<organism evidence="2 3">
    <name type="scientific">Ezakiella coagulans</name>
    <dbReference type="NCBI Taxonomy" id="46507"/>
    <lineage>
        <taxon>Bacteria</taxon>
        <taxon>Bacillati</taxon>
        <taxon>Bacillota</taxon>
        <taxon>Tissierellia</taxon>
        <taxon>Ezakiella</taxon>
    </lineage>
</organism>
<keyword evidence="1" id="KW-0812">Transmembrane</keyword>